<dbReference type="PIRSF" id="PIRSF018266">
    <property type="entry name" value="FecR"/>
    <property type="match status" value="1"/>
</dbReference>
<gene>
    <name evidence="4" type="ORF">VB264_09400</name>
</gene>
<keyword evidence="1" id="KW-0472">Membrane</keyword>
<keyword evidence="1" id="KW-0812">Transmembrane</keyword>
<dbReference type="EMBL" id="JAYFUL010000011">
    <property type="protein sequence ID" value="MEA5257998.1"/>
    <property type="molecule type" value="Genomic_DNA"/>
</dbReference>
<dbReference type="PANTHER" id="PTHR30273:SF2">
    <property type="entry name" value="PROTEIN FECR"/>
    <property type="match status" value="1"/>
</dbReference>
<evidence type="ECO:0000256" key="1">
    <source>
        <dbReference type="SAM" id="Phobius"/>
    </source>
</evidence>
<reference evidence="4 5" key="1">
    <citation type="submission" date="2023-12" db="EMBL/GenBank/DDBJ databases">
        <title>Novel species of the genus Arcicella isolated from rivers.</title>
        <authorList>
            <person name="Lu H."/>
        </authorList>
    </citation>
    <scope>NUCLEOTIDE SEQUENCE [LARGE SCALE GENOMIC DNA]</scope>
    <source>
        <strain evidence="4 5">LMG 21963</strain>
    </source>
</reference>
<keyword evidence="1" id="KW-1133">Transmembrane helix</keyword>
<feature type="transmembrane region" description="Helical" evidence="1">
    <location>
        <begin position="102"/>
        <end position="120"/>
    </location>
</feature>
<dbReference type="Gene3D" id="2.60.120.1440">
    <property type="match status" value="1"/>
</dbReference>
<dbReference type="Gene3D" id="3.55.50.30">
    <property type="match status" value="1"/>
</dbReference>
<evidence type="ECO:0000259" key="2">
    <source>
        <dbReference type="Pfam" id="PF04773"/>
    </source>
</evidence>
<dbReference type="InterPro" id="IPR032508">
    <property type="entry name" value="FecR_C"/>
</dbReference>
<dbReference type="InterPro" id="IPR012373">
    <property type="entry name" value="Ferrdict_sens_TM"/>
</dbReference>
<feature type="domain" description="Protein FecR C-terminal" evidence="3">
    <location>
        <begin position="286"/>
        <end position="353"/>
    </location>
</feature>
<comment type="caution">
    <text evidence="4">The sequence shown here is derived from an EMBL/GenBank/DDBJ whole genome shotgun (WGS) entry which is preliminary data.</text>
</comment>
<name>A0ABU5QLQ1_9BACT</name>
<sequence length="360" mass="40428">MKDYQNFEIEDFLLDENFVQWVKSPNAENKIFWEQWIVSNPAKASTAMEAKDIIKAIKVKPFKEISSSKVESHVQDIMEEIHQIKVQENEVTNNTVYSFSRWIKIAAVLAVAIGISWVFYHQNDLGKTPIYEELTASSNMPLIEQVNNNEKPIYVNLSDGSKITLYKNSRLSYPSVFKGNNREVYLMGDAFFNIAKNPNKPFLVHAGTIVTKVLGTSFYVKAPTVGNNIDVEVITGKVSVFEKDTKPNSGVVLSPNHKVTFYDGQHHFVTGLIDNPQPQGEKDNVFEFKDTPLSEVLAKLSNVYGIRIDVDNEKLYDCPLTADFTTQSLHAKLEIICATINGSYETKGTVILISGRGCGD</sequence>
<protein>
    <submittedName>
        <fullName evidence="4">FecR family protein</fullName>
    </submittedName>
</protein>
<evidence type="ECO:0000313" key="4">
    <source>
        <dbReference type="EMBL" id="MEA5257998.1"/>
    </source>
</evidence>
<dbReference type="Pfam" id="PF04773">
    <property type="entry name" value="FecR"/>
    <property type="match status" value="1"/>
</dbReference>
<evidence type="ECO:0000313" key="5">
    <source>
        <dbReference type="Proteomes" id="UP001304671"/>
    </source>
</evidence>
<organism evidence="4 5">
    <name type="scientific">Arcicella aquatica</name>
    <dbReference type="NCBI Taxonomy" id="217141"/>
    <lineage>
        <taxon>Bacteria</taxon>
        <taxon>Pseudomonadati</taxon>
        <taxon>Bacteroidota</taxon>
        <taxon>Cytophagia</taxon>
        <taxon>Cytophagales</taxon>
        <taxon>Flectobacillaceae</taxon>
        <taxon>Arcicella</taxon>
    </lineage>
</organism>
<dbReference type="Pfam" id="PF16344">
    <property type="entry name" value="FecR_C"/>
    <property type="match status" value="1"/>
</dbReference>
<feature type="domain" description="FecR protein" evidence="2">
    <location>
        <begin position="155"/>
        <end position="238"/>
    </location>
</feature>
<dbReference type="RefSeq" id="WP_323248772.1">
    <property type="nucleotide sequence ID" value="NZ_JAYFUL010000011.1"/>
</dbReference>
<keyword evidence="5" id="KW-1185">Reference proteome</keyword>
<evidence type="ECO:0000259" key="3">
    <source>
        <dbReference type="Pfam" id="PF16344"/>
    </source>
</evidence>
<accession>A0ABU5QLQ1</accession>
<dbReference type="PANTHER" id="PTHR30273">
    <property type="entry name" value="PERIPLASMIC SIGNAL SENSOR AND SIGMA FACTOR ACTIVATOR FECR-RELATED"/>
    <property type="match status" value="1"/>
</dbReference>
<dbReference type="Proteomes" id="UP001304671">
    <property type="component" value="Unassembled WGS sequence"/>
</dbReference>
<proteinExistence type="predicted"/>
<dbReference type="InterPro" id="IPR006860">
    <property type="entry name" value="FecR"/>
</dbReference>